<keyword evidence="5" id="KW-1185">Reference proteome</keyword>
<dbReference type="InterPro" id="IPR051236">
    <property type="entry name" value="HAT_RTT109-like"/>
</dbReference>
<protein>
    <recommendedName>
        <fullName evidence="1">Altered inheritance of mitochondria protein 6</fullName>
    </recommendedName>
</protein>
<dbReference type="InterPro" id="IPR039559">
    <property type="entry name" value="AIM6_PI-PLC-like_dom"/>
</dbReference>
<dbReference type="CDD" id="cd08577">
    <property type="entry name" value="PI-PLCc_GDPD_SF_unchar3"/>
    <property type="match status" value="1"/>
</dbReference>
<dbReference type="AlphaFoldDB" id="A0A3Q9FXZ2"/>
<name>A0A3Q9FXZ2_STRLT</name>
<dbReference type="GO" id="GO:0008081">
    <property type="term" value="F:phosphoric diester hydrolase activity"/>
    <property type="evidence" value="ECO:0007669"/>
    <property type="project" value="InterPro"/>
</dbReference>
<keyword evidence="3" id="KW-0732">Signal</keyword>
<dbReference type="PROSITE" id="PS51318">
    <property type="entry name" value="TAT"/>
    <property type="match status" value="1"/>
</dbReference>
<gene>
    <name evidence="4" type="ORF">EKH77_28220</name>
</gene>
<organism evidence="4 5">
    <name type="scientific">Streptomyces luteoverticillatus</name>
    <name type="common">Streptoverticillium luteoverticillatus</name>
    <dbReference type="NCBI Taxonomy" id="66425"/>
    <lineage>
        <taxon>Bacteria</taxon>
        <taxon>Bacillati</taxon>
        <taxon>Actinomycetota</taxon>
        <taxon>Actinomycetes</taxon>
        <taxon>Kitasatosporales</taxon>
        <taxon>Streptomycetaceae</taxon>
        <taxon>Streptomyces</taxon>
    </lineage>
</organism>
<dbReference type="InterPro" id="IPR017946">
    <property type="entry name" value="PLC-like_Pdiesterase_TIM-brl"/>
</dbReference>
<evidence type="ECO:0000256" key="1">
    <source>
        <dbReference type="ARBA" id="ARBA00014286"/>
    </source>
</evidence>
<dbReference type="RefSeq" id="WP_126917077.1">
    <property type="nucleotide sequence ID" value="NZ_CP034587.1"/>
</dbReference>
<accession>A0A3Q9FXZ2</accession>
<dbReference type="OrthoDB" id="9794455at2"/>
<evidence type="ECO:0000256" key="2">
    <source>
        <dbReference type="SAM" id="MobiDB-lite"/>
    </source>
</evidence>
<dbReference type="GO" id="GO:0006629">
    <property type="term" value="P:lipid metabolic process"/>
    <property type="evidence" value="ECO:0007669"/>
    <property type="project" value="InterPro"/>
</dbReference>
<dbReference type="PANTHER" id="PTHR31571">
    <property type="entry name" value="ALTERED INHERITANCE OF MITOCHONDRIA PROTEIN 6"/>
    <property type="match status" value="1"/>
</dbReference>
<reference evidence="4 5" key="1">
    <citation type="submission" date="2018-12" db="EMBL/GenBank/DDBJ databases">
        <title>The whole draft genome of Streptomyce luteoverticillatus CGMCC 15060.</title>
        <authorList>
            <person name="Feng Z."/>
            <person name="Chen G."/>
            <person name="Zhang J."/>
            <person name="Zhu H."/>
            <person name="Yu X."/>
            <person name="Zhang W."/>
            <person name="Zhang X."/>
        </authorList>
    </citation>
    <scope>NUCLEOTIDE SEQUENCE [LARGE SCALE GENOMIC DNA]</scope>
    <source>
        <strain evidence="4 5">CGMCC 15060</strain>
    </source>
</reference>
<sequence length="297" mass="32333">MTRTRRSAVLTLGAALTGSLAAPALAAAAPATPTPLPAPTLTAADAGRGRPPLRRAHAHNDYEHPHPLTDALSHGFNSVEADIWLVGDELLVAHDASGLDPARTLESLYLDPLLRRVRANRGRVYRGYDLTLQLLIDIKTPGDATYRALSRRLRPYHPMLTEWSGRRVRRAAVTAVVSGDRGARAPMEAERTRHAFYDGRLTDLGGAPASFAPLVSDNWGQNFTWRGVGPMPGRERAALRRIVATAHAEGRTVRFWATPDAPGPARDALWRELLAAGVDYLNTDDLAGLETFLRAVR</sequence>
<proteinExistence type="predicted"/>
<dbReference type="SUPFAM" id="SSF51695">
    <property type="entry name" value="PLC-like phosphodiesterases"/>
    <property type="match status" value="1"/>
</dbReference>
<feature type="region of interest" description="Disordered" evidence="2">
    <location>
        <begin position="30"/>
        <end position="61"/>
    </location>
</feature>
<dbReference type="Pfam" id="PF13653">
    <property type="entry name" value="GDPD_2"/>
    <property type="match status" value="1"/>
</dbReference>
<feature type="chain" id="PRO_5038728198" description="Altered inheritance of mitochondria protein 6" evidence="3">
    <location>
        <begin position="22"/>
        <end position="297"/>
    </location>
</feature>
<dbReference type="EMBL" id="CP034587">
    <property type="protein sequence ID" value="AZQ74575.1"/>
    <property type="molecule type" value="Genomic_DNA"/>
</dbReference>
<feature type="signal peptide" evidence="3">
    <location>
        <begin position="1"/>
        <end position="21"/>
    </location>
</feature>
<dbReference type="InterPro" id="IPR006311">
    <property type="entry name" value="TAT_signal"/>
</dbReference>
<dbReference type="Proteomes" id="UP000267900">
    <property type="component" value="Chromosome"/>
</dbReference>
<dbReference type="PANTHER" id="PTHR31571:SF1">
    <property type="entry name" value="ALTERED INHERITANCE OF MITOCHONDRIA PROTEIN 6"/>
    <property type="match status" value="1"/>
</dbReference>
<evidence type="ECO:0000313" key="5">
    <source>
        <dbReference type="Proteomes" id="UP000267900"/>
    </source>
</evidence>
<evidence type="ECO:0000313" key="4">
    <source>
        <dbReference type="EMBL" id="AZQ74575.1"/>
    </source>
</evidence>
<dbReference type="Gene3D" id="3.20.20.190">
    <property type="entry name" value="Phosphatidylinositol (PI) phosphodiesterase"/>
    <property type="match status" value="1"/>
</dbReference>
<evidence type="ECO:0000256" key="3">
    <source>
        <dbReference type="SAM" id="SignalP"/>
    </source>
</evidence>